<dbReference type="EMBL" id="JAOCAE010000014">
    <property type="protein sequence ID" value="MDH1237942.1"/>
    <property type="molecule type" value="Genomic_DNA"/>
</dbReference>
<feature type="signal peptide" evidence="2">
    <location>
        <begin position="1"/>
        <end position="31"/>
    </location>
</feature>
<accession>A0AA42TG25</accession>
<sequence>MGTTANTAFVRWRALAPALACLLLVTPSAFAADTASEHAQLAALVRQLDMLDRLAEHSERLPKQDASRYHFDYARLREDIERVRSGIRDYLTPQRAQPRDPTTLIGDYRQEEEDAP</sequence>
<organism evidence="3 4">
    <name type="scientific">Stutzerimonas stutzeri</name>
    <name type="common">Pseudomonas stutzeri</name>
    <dbReference type="NCBI Taxonomy" id="316"/>
    <lineage>
        <taxon>Bacteria</taxon>
        <taxon>Pseudomonadati</taxon>
        <taxon>Pseudomonadota</taxon>
        <taxon>Gammaproteobacteria</taxon>
        <taxon>Pseudomonadales</taxon>
        <taxon>Pseudomonadaceae</taxon>
        <taxon>Stutzerimonas</taxon>
    </lineage>
</organism>
<feature type="chain" id="PRO_5041333483" evidence="2">
    <location>
        <begin position="32"/>
        <end position="116"/>
    </location>
</feature>
<evidence type="ECO:0000313" key="3">
    <source>
        <dbReference type="EMBL" id="MDH1237942.1"/>
    </source>
</evidence>
<dbReference type="AlphaFoldDB" id="A0AA42TG25"/>
<evidence type="ECO:0000313" key="4">
    <source>
        <dbReference type="Proteomes" id="UP001158500"/>
    </source>
</evidence>
<evidence type="ECO:0000256" key="2">
    <source>
        <dbReference type="SAM" id="SignalP"/>
    </source>
</evidence>
<dbReference type="NCBIfam" id="TIGR01690">
    <property type="entry name" value="ICE_RAQPRD"/>
    <property type="match status" value="1"/>
</dbReference>
<feature type="region of interest" description="Disordered" evidence="1">
    <location>
        <begin position="89"/>
        <end position="116"/>
    </location>
</feature>
<dbReference type="Proteomes" id="UP001158500">
    <property type="component" value="Unassembled WGS sequence"/>
</dbReference>
<gene>
    <name evidence="3" type="ORF">N5C32_18080</name>
</gene>
<reference evidence="3" key="1">
    <citation type="submission" date="2022-09" db="EMBL/GenBank/DDBJ databases">
        <title>Intensive care unit water sources are persistently colonized with multi-drug resistant bacteria and are the site of extensive horizontal gene transfer of antibiotic resistance genes.</title>
        <authorList>
            <person name="Diorio-Toth L."/>
        </authorList>
    </citation>
    <scope>NUCLEOTIDE SEQUENCE</scope>
    <source>
        <strain evidence="3">GD03947</strain>
    </source>
</reference>
<proteinExistence type="predicted"/>
<dbReference type="RefSeq" id="WP_042921502.1">
    <property type="nucleotide sequence ID" value="NZ_JAOCAE010000014.1"/>
</dbReference>
<dbReference type="InterPro" id="IPR019110">
    <property type="entry name" value="Uncharacterised_RAQPRD"/>
</dbReference>
<dbReference type="Pfam" id="PF09686">
    <property type="entry name" value="Plasmid_RAQPRD"/>
    <property type="match status" value="1"/>
</dbReference>
<comment type="caution">
    <text evidence="3">The sequence shown here is derived from an EMBL/GenBank/DDBJ whole genome shotgun (WGS) entry which is preliminary data.</text>
</comment>
<keyword evidence="2" id="KW-0732">Signal</keyword>
<name>A0AA42TG25_STUST</name>
<evidence type="ECO:0000256" key="1">
    <source>
        <dbReference type="SAM" id="MobiDB-lite"/>
    </source>
</evidence>
<protein>
    <submittedName>
        <fullName evidence="3">RAQPRD family integrative conjugative element protein</fullName>
    </submittedName>
</protein>